<feature type="transmembrane region" description="Helical" evidence="1">
    <location>
        <begin position="126"/>
        <end position="149"/>
    </location>
</feature>
<reference evidence="3 4" key="1">
    <citation type="journal article" date="2014" name="PLoS Genet.">
        <title>Phylogenetically driven sequencing of extremely halophilic archaea reveals strategies for static and dynamic osmo-response.</title>
        <authorList>
            <person name="Becker E.A."/>
            <person name="Seitzer P.M."/>
            <person name="Tritt A."/>
            <person name="Larsen D."/>
            <person name="Krusor M."/>
            <person name="Yao A.I."/>
            <person name="Wu D."/>
            <person name="Madern D."/>
            <person name="Eisen J.A."/>
            <person name="Darling A.E."/>
            <person name="Facciotti M.T."/>
        </authorList>
    </citation>
    <scope>NUCLEOTIDE SEQUENCE [LARGE SCALE GENOMIC DNA]</scope>
    <source>
        <strain evidence="3 4">DSM 14210</strain>
    </source>
</reference>
<keyword evidence="1" id="KW-1133">Transmembrane helix</keyword>
<dbReference type="RefSeq" id="WP_006630278.1">
    <property type="nucleotide sequence ID" value="NZ_AOJD01000068.1"/>
</dbReference>
<keyword evidence="1" id="KW-0472">Membrane</keyword>
<dbReference type="AlphaFoldDB" id="M0DKJ8"/>
<feature type="domain" description="DUF7344" evidence="2">
    <location>
        <begin position="23"/>
        <end position="102"/>
    </location>
</feature>
<dbReference type="InterPro" id="IPR055768">
    <property type="entry name" value="DUF7344"/>
</dbReference>
<evidence type="ECO:0000313" key="3">
    <source>
        <dbReference type="EMBL" id="ELZ34689.1"/>
    </source>
</evidence>
<dbReference type="Pfam" id="PF24035">
    <property type="entry name" value="DUF7344"/>
    <property type="match status" value="1"/>
</dbReference>
<dbReference type="PATRIC" id="fig|1227485.3.peg.2589"/>
<sequence length="194" mass="21651">MLSADATTDGSSTGEQLTEDEIFDVLSNRRRRYVIHALKRTEEPLDVSDLSTHVTAWELDVDPEEVTYEDRRNVYSTLQRTHLPKLEEKDIVDIDEDRNLVEPTTELESLEIYVEVLGSKEIPWSLYYIGLAGVAIALLSAVATGTPWFAGLSPIDVGIFTVTAFGMSSAVHYVVGRRAKLGNTDKPPELRKRG</sequence>
<evidence type="ECO:0000256" key="1">
    <source>
        <dbReference type="SAM" id="Phobius"/>
    </source>
</evidence>
<feature type="transmembrane region" description="Helical" evidence="1">
    <location>
        <begin position="155"/>
        <end position="175"/>
    </location>
</feature>
<dbReference type="InterPro" id="IPR036388">
    <property type="entry name" value="WH-like_DNA-bd_sf"/>
</dbReference>
<protein>
    <recommendedName>
        <fullName evidence="2">DUF7344 domain-containing protein</fullName>
    </recommendedName>
</protein>
<keyword evidence="1" id="KW-0812">Transmembrane</keyword>
<comment type="caution">
    <text evidence="3">The sequence shown here is derived from an EMBL/GenBank/DDBJ whole genome shotgun (WGS) entry which is preliminary data.</text>
</comment>
<dbReference type="Gene3D" id="1.10.10.10">
    <property type="entry name" value="Winged helix-like DNA-binding domain superfamily/Winged helix DNA-binding domain"/>
    <property type="match status" value="1"/>
</dbReference>
<accession>M0DKJ8</accession>
<organism evidence="3 4">
    <name type="scientific">Halorubrum tebenquichense DSM 14210</name>
    <dbReference type="NCBI Taxonomy" id="1227485"/>
    <lineage>
        <taxon>Archaea</taxon>
        <taxon>Methanobacteriati</taxon>
        <taxon>Methanobacteriota</taxon>
        <taxon>Stenosarchaea group</taxon>
        <taxon>Halobacteria</taxon>
        <taxon>Halobacteriales</taxon>
        <taxon>Haloferacaceae</taxon>
        <taxon>Halorubrum</taxon>
    </lineage>
</organism>
<dbReference type="EMBL" id="AOJD01000068">
    <property type="protein sequence ID" value="ELZ34689.1"/>
    <property type="molecule type" value="Genomic_DNA"/>
</dbReference>
<keyword evidence="4" id="KW-1185">Reference proteome</keyword>
<gene>
    <name evidence="3" type="ORF">C472_13167</name>
</gene>
<evidence type="ECO:0000259" key="2">
    <source>
        <dbReference type="Pfam" id="PF24035"/>
    </source>
</evidence>
<proteinExistence type="predicted"/>
<evidence type="ECO:0000313" key="4">
    <source>
        <dbReference type="Proteomes" id="UP000011523"/>
    </source>
</evidence>
<name>M0DKJ8_9EURY</name>
<dbReference type="OrthoDB" id="331021at2157"/>
<dbReference type="Proteomes" id="UP000011523">
    <property type="component" value="Unassembled WGS sequence"/>
</dbReference>